<name>A0A0F9MC04_9ZZZZ</name>
<gene>
    <name evidence="1" type="ORF">LCGC14_1477950</name>
</gene>
<comment type="caution">
    <text evidence="1">The sequence shown here is derived from an EMBL/GenBank/DDBJ whole genome shotgun (WGS) entry which is preliminary data.</text>
</comment>
<dbReference type="EMBL" id="LAZR01010469">
    <property type="protein sequence ID" value="KKM66757.1"/>
    <property type="molecule type" value="Genomic_DNA"/>
</dbReference>
<evidence type="ECO:0008006" key="2">
    <source>
        <dbReference type="Google" id="ProtNLM"/>
    </source>
</evidence>
<protein>
    <recommendedName>
        <fullName evidence="2">DUF3081 domain-containing protein</fullName>
    </recommendedName>
</protein>
<evidence type="ECO:0000313" key="1">
    <source>
        <dbReference type="EMBL" id="KKM66757.1"/>
    </source>
</evidence>
<accession>A0A0F9MC04</accession>
<proteinExistence type="predicted"/>
<dbReference type="AlphaFoldDB" id="A0A0F9MC04"/>
<dbReference type="Pfam" id="PF11280">
    <property type="entry name" value="DUF3081"/>
    <property type="match status" value="1"/>
</dbReference>
<sequence>MKNEIDNKQILAVYERIIQKGEMTDEGKHYQGVTAYSDVDGYTVYLQGSGVELRFGFHNTYHLDYEHEKHKDDFLKKLSNIANES</sequence>
<reference evidence="1" key="1">
    <citation type="journal article" date="2015" name="Nature">
        <title>Complex archaea that bridge the gap between prokaryotes and eukaryotes.</title>
        <authorList>
            <person name="Spang A."/>
            <person name="Saw J.H."/>
            <person name="Jorgensen S.L."/>
            <person name="Zaremba-Niedzwiedzka K."/>
            <person name="Martijn J."/>
            <person name="Lind A.E."/>
            <person name="van Eijk R."/>
            <person name="Schleper C."/>
            <person name="Guy L."/>
            <person name="Ettema T.J."/>
        </authorList>
    </citation>
    <scope>NUCLEOTIDE SEQUENCE</scope>
</reference>
<dbReference type="InterPro" id="IPR021432">
    <property type="entry name" value="DUF3081"/>
</dbReference>
<organism evidence="1">
    <name type="scientific">marine sediment metagenome</name>
    <dbReference type="NCBI Taxonomy" id="412755"/>
    <lineage>
        <taxon>unclassified sequences</taxon>
        <taxon>metagenomes</taxon>
        <taxon>ecological metagenomes</taxon>
    </lineage>
</organism>